<dbReference type="EMBL" id="JACSIT010000154">
    <property type="protein sequence ID" value="MBC6996773.1"/>
    <property type="molecule type" value="Genomic_DNA"/>
</dbReference>
<organism evidence="1 2">
    <name type="scientific">Neolewinella lacunae</name>
    <dbReference type="NCBI Taxonomy" id="1517758"/>
    <lineage>
        <taxon>Bacteria</taxon>
        <taxon>Pseudomonadati</taxon>
        <taxon>Bacteroidota</taxon>
        <taxon>Saprospiria</taxon>
        <taxon>Saprospirales</taxon>
        <taxon>Lewinellaceae</taxon>
        <taxon>Neolewinella</taxon>
    </lineage>
</organism>
<keyword evidence="2" id="KW-1185">Reference proteome</keyword>
<proteinExistence type="predicted"/>
<dbReference type="Proteomes" id="UP000650081">
    <property type="component" value="Unassembled WGS sequence"/>
</dbReference>
<name>A0A923PMA6_9BACT</name>
<protein>
    <submittedName>
        <fullName evidence="1">Uncharacterized protein</fullName>
    </submittedName>
</protein>
<reference evidence="1" key="1">
    <citation type="submission" date="2020-08" db="EMBL/GenBank/DDBJ databases">
        <title>Lewinella bacteria from marine environments.</title>
        <authorList>
            <person name="Zhong Y."/>
        </authorList>
    </citation>
    <scope>NUCLEOTIDE SEQUENCE</scope>
    <source>
        <strain evidence="1">KCTC 42187</strain>
    </source>
</reference>
<dbReference type="AlphaFoldDB" id="A0A923PMA6"/>
<evidence type="ECO:0000313" key="1">
    <source>
        <dbReference type="EMBL" id="MBC6996773.1"/>
    </source>
</evidence>
<gene>
    <name evidence="1" type="ORF">H9S92_21550</name>
</gene>
<dbReference type="RefSeq" id="WP_187468779.1">
    <property type="nucleotide sequence ID" value="NZ_JACSIT010000154.1"/>
</dbReference>
<sequence>MKLLFIIFISIYSLPVICQSEANEDMIQSYIYCLDAYVRATPQDFDLPIEGRDFLVKKLVVTLYLKKGELVAFNQNGIEFESKIGENTIMAFLKAPCIDMFEKIKKGKVRRGQKVVRVYEYFLAAPRKYFSPQNEQILVKEFYNQEVENELKKLKKGGKILDISYKFISAGCPIF</sequence>
<evidence type="ECO:0000313" key="2">
    <source>
        <dbReference type="Proteomes" id="UP000650081"/>
    </source>
</evidence>
<accession>A0A923PMA6</accession>
<comment type="caution">
    <text evidence="1">The sequence shown here is derived from an EMBL/GenBank/DDBJ whole genome shotgun (WGS) entry which is preliminary data.</text>
</comment>